<dbReference type="AlphaFoldDB" id="A0A016WQ05"/>
<organism evidence="2 3">
    <name type="scientific">Ancylostoma ceylanicum</name>
    <dbReference type="NCBI Taxonomy" id="53326"/>
    <lineage>
        <taxon>Eukaryota</taxon>
        <taxon>Metazoa</taxon>
        <taxon>Ecdysozoa</taxon>
        <taxon>Nematoda</taxon>
        <taxon>Chromadorea</taxon>
        <taxon>Rhabditida</taxon>
        <taxon>Rhabditina</taxon>
        <taxon>Rhabditomorpha</taxon>
        <taxon>Strongyloidea</taxon>
        <taxon>Ancylostomatidae</taxon>
        <taxon>Ancylostomatinae</taxon>
        <taxon>Ancylostoma</taxon>
    </lineage>
</organism>
<evidence type="ECO:0000313" key="2">
    <source>
        <dbReference type="EMBL" id="EYC41750.1"/>
    </source>
</evidence>
<feature type="chain" id="PRO_5001494835" evidence="1">
    <location>
        <begin position="20"/>
        <end position="112"/>
    </location>
</feature>
<keyword evidence="3" id="KW-1185">Reference proteome</keyword>
<keyword evidence="1" id="KW-0732">Signal</keyword>
<dbReference type="EMBL" id="JARK01000158">
    <property type="protein sequence ID" value="EYC41750.1"/>
    <property type="molecule type" value="Genomic_DNA"/>
</dbReference>
<accession>A0A016WQ05</accession>
<evidence type="ECO:0000256" key="1">
    <source>
        <dbReference type="SAM" id="SignalP"/>
    </source>
</evidence>
<evidence type="ECO:0000313" key="3">
    <source>
        <dbReference type="Proteomes" id="UP000024635"/>
    </source>
</evidence>
<dbReference type="Proteomes" id="UP000024635">
    <property type="component" value="Unassembled WGS sequence"/>
</dbReference>
<gene>
    <name evidence="2" type="primary">Acey_s0558.g3426</name>
    <name evidence="2" type="ORF">Y032_0558g3426</name>
</gene>
<comment type="caution">
    <text evidence="2">The sequence shown here is derived from an EMBL/GenBank/DDBJ whole genome shotgun (WGS) entry which is preliminary data.</text>
</comment>
<feature type="signal peptide" evidence="1">
    <location>
        <begin position="1"/>
        <end position="19"/>
    </location>
</feature>
<proteinExistence type="predicted"/>
<sequence length="112" mass="13013">MKIVVLFLICLLYVITTQAAPRNARKACLYPPCDPLLRSARSVHPSDVGGWMGGPEMPPLMPVVYGTRDKRGVGEWWKTTTTKWPGKWWTNKREKRAWWKSTTTKRPGQWWN</sequence>
<protein>
    <submittedName>
        <fullName evidence="2">Uncharacterized protein</fullName>
    </submittedName>
</protein>
<name>A0A016WQ05_9BILA</name>
<reference evidence="3" key="1">
    <citation type="journal article" date="2015" name="Nat. Genet.">
        <title>The genome and transcriptome of the zoonotic hookworm Ancylostoma ceylanicum identify infection-specific gene families.</title>
        <authorList>
            <person name="Schwarz E.M."/>
            <person name="Hu Y."/>
            <person name="Antoshechkin I."/>
            <person name="Miller M.M."/>
            <person name="Sternberg P.W."/>
            <person name="Aroian R.V."/>
        </authorList>
    </citation>
    <scope>NUCLEOTIDE SEQUENCE</scope>
    <source>
        <strain evidence="3">HY135</strain>
    </source>
</reference>